<organism evidence="2">
    <name type="scientific">uncultured bacterium 888</name>
    <dbReference type="NCBI Taxonomy" id="548896"/>
    <lineage>
        <taxon>Bacteria</taxon>
        <taxon>environmental samples</taxon>
    </lineage>
</organism>
<dbReference type="EMBL" id="EU910853">
    <property type="protein sequence ID" value="ACF98075.1"/>
    <property type="molecule type" value="Genomic_DNA"/>
</dbReference>
<evidence type="ECO:0000313" key="2">
    <source>
        <dbReference type="EMBL" id="ACF98075.1"/>
    </source>
</evidence>
<dbReference type="InterPro" id="IPR055140">
    <property type="entry name" value="Thiolase_C_2"/>
</dbReference>
<dbReference type="GO" id="GO:0016747">
    <property type="term" value="F:acyltransferase activity, transferring groups other than amino-acyl groups"/>
    <property type="evidence" value="ECO:0007669"/>
    <property type="project" value="InterPro"/>
</dbReference>
<reference evidence="2" key="1">
    <citation type="journal article" date="2009" name="Appl. Environ. Microbiol.">
        <title>Characterization of denitrification gene clusters of soil bacteria via a metagenomic approach.</title>
        <authorList>
            <person name="Demaneche S."/>
            <person name="Philippot L."/>
            <person name="David M.M."/>
            <person name="Navarro E."/>
            <person name="Vogel T.M."/>
            <person name="Simonet P."/>
        </authorList>
    </citation>
    <scope>NUCLEOTIDE SEQUENCE</scope>
</reference>
<accession>B8R8R9</accession>
<dbReference type="PANTHER" id="PTHR42870">
    <property type="entry name" value="ACETYL-COA C-ACETYLTRANSFERASE"/>
    <property type="match status" value="1"/>
</dbReference>
<feature type="domain" description="Thiolase C-terminal" evidence="1">
    <location>
        <begin position="241"/>
        <end position="384"/>
    </location>
</feature>
<dbReference type="CDD" id="cd00829">
    <property type="entry name" value="SCP-x_thiolase"/>
    <property type="match status" value="1"/>
</dbReference>
<dbReference type="SUPFAM" id="SSF53901">
    <property type="entry name" value="Thiolase-like"/>
    <property type="match status" value="2"/>
</dbReference>
<dbReference type="Gene3D" id="3.40.47.10">
    <property type="match status" value="1"/>
</dbReference>
<dbReference type="NCBIfam" id="NF004811">
    <property type="entry name" value="PRK06158.1"/>
    <property type="match status" value="1"/>
</dbReference>
<name>B8R8R9_9BACT</name>
<dbReference type="Pfam" id="PF22691">
    <property type="entry name" value="Thiolase_C_1"/>
    <property type="match status" value="1"/>
</dbReference>
<sequence length="387" mass="41116">MAQRDTMRELSNTACIVGVDESDEMGILPHKSQLALHLEAITNAVSDAGLKVGDVDGIFTAGAHSPALLGEALGIRPRYVDGTSVGGCSFMLLVEHAVAALHHRLCDVAVISHGESGRSQVGVTRVRDTSISGQYEIPYGFGAPPTYFGLITTRHMHEYGTTLEQWAQVAVSTRAWACLNPKAMYRDPLTIAEVLKAKLIAYPFTVLNICLVTDAGGAVVLTRADRARDCAKKPVYVRGTGEATEHVSVTQMKGLPLSESTRMSGERAFAMAGVSRDDFDHLMLYDAFTSGPPIMLESLGFAQPGQGVTFFENGKSTPGGSLPINTNGGGLSYTHTGMYGVFPIIEAARQLRGECGERQVPGVKLSLVNGMGGMLSAAATLVLANEK</sequence>
<dbReference type="InterPro" id="IPR016039">
    <property type="entry name" value="Thiolase-like"/>
</dbReference>
<dbReference type="AlphaFoldDB" id="B8R8R9"/>
<proteinExistence type="predicted"/>
<dbReference type="PANTHER" id="PTHR42870:SF1">
    <property type="entry name" value="NON-SPECIFIC LIPID-TRANSFER PROTEIN-LIKE 2"/>
    <property type="match status" value="1"/>
</dbReference>
<protein>
    <recommendedName>
        <fullName evidence="1">Thiolase C-terminal domain-containing protein</fullName>
    </recommendedName>
</protein>
<evidence type="ECO:0000259" key="1">
    <source>
        <dbReference type="Pfam" id="PF22691"/>
    </source>
</evidence>